<protein>
    <recommendedName>
        <fullName evidence="9">Integral membrane protein-like protein</fullName>
    </recommendedName>
</protein>
<evidence type="ECO:0008006" key="9">
    <source>
        <dbReference type="Google" id="ProtNLM"/>
    </source>
</evidence>
<evidence type="ECO:0000313" key="8">
    <source>
        <dbReference type="Proteomes" id="UP000799776"/>
    </source>
</evidence>
<feature type="transmembrane region" description="Helical" evidence="6">
    <location>
        <begin position="164"/>
        <end position="184"/>
    </location>
</feature>
<dbReference type="OrthoDB" id="10267969at2759"/>
<reference evidence="7" key="1">
    <citation type="journal article" date="2020" name="Stud. Mycol.">
        <title>101 Dothideomycetes genomes: a test case for predicting lifestyles and emergence of pathogens.</title>
        <authorList>
            <person name="Haridas S."/>
            <person name="Albert R."/>
            <person name="Binder M."/>
            <person name="Bloem J."/>
            <person name="Labutti K."/>
            <person name="Salamov A."/>
            <person name="Andreopoulos B."/>
            <person name="Baker S."/>
            <person name="Barry K."/>
            <person name="Bills G."/>
            <person name="Bluhm B."/>
            <person name="Cannon C."/>
            <person name="Castanera R."/>
            <person name="Culley D."/>
            <person name="Daum C."/>
            <person name="Ezra D."/>
            <person name="Gonzalez J."/>
            <person name="Henrissat B."/>
            <person name="Kuo A."/>
            <person name="Liang C."/>
            <person name="Lipzen A."/>
            <person name="Lutzoni F."/>
            <person name="Magnuson J."/>
            <person name="Mondo S."/>
            <person name="Nolan M."/>
            <person name="Ohm R."/>
            <person name="Pangilinan J."/>
            <person name="Park H.-J."/>
            <person name="Ramirez L."/>
            <person name="Alfaro M."/>
            <person name="Sun H."/>
            <person name="Tritt A."/>
            <person name="Yoshinaga Y."/>
            <person name="Zwiers L.-H."/>
            <person name="Turgeon B."/>
            <person name="Goodwin S."/>
            <person name="Spatafora J."/>
            <person name="Crous P."/>
            <person name="Grigoriev I."/>
        </authorList>
    </citation>
    <scope>NUCLEOTIDE SEQUENCE</scope>
    <source>
        <strain evidence="7">CBS 121410</strain>
    </source>
</reference>
<feature type="transmembrane region" description="Helical" evidence="6">
    <location>
        <begin position="191"/>
        <end position="210"/>
    </location>
</feature>
<keyword evidence="3 6" id="KW-0812">Transmembrane</keyword>
<comment type="subcellular location">
    <subcellularLocation>
        <location evidence="1">Membrane</location>
        <topology evidence="1">Multi-pass membrane protein</topology>
    </subcellularLocation>
</comment>
<evidence type="ECO:0000256" key="2">
    <source>
        <dbReference type="ARBA" id="ARBA00006824"/>
    </source>
</evidence>
<comment type="caution">
    <text evidence="7">The sequence shown here is derived from an EMBL/GenBank/DDBJ whole genome shotgun (WGS) entry which is preliminary data.</text>
</comment>
<evidence type="ECO:0000256" key="1">
    <source>
        <dbReference type="ARBA" id="ARBA00004141"/>
    </source>
</evidence>
<dbReference type="Proteomes" id="UP000799776">
    <property type="component" value="Unassembled WGS sequence"/>
</dbReference>
<dbReference type="InterPro" id="IPR007248">
    <property type="entry name" value="Mpv17_PMP22"/>
</dbReference>
<sequence length="212" mass="23038">MPSPMLSATLQAATLSSISNILAQFIQAYRENQPFVFHPGDFIRFVILTLITAPPNYIWQGLLERTFPAYPVGSATPTHHVHDVEAAADGSIALEKADPYGEPVIGAADAEKPKLNLKNTITKWFVDCITMGAIMNTVAFFVIMGVLKGQSGAEIGGNIRTETIPIIVAGYKIWPIASIISFSFIPVERRIVFLSAVGLCWGIYMSLVAARV</sequence>
<dbReference type="PANTHER" id="PTHR11266">
    <property type="entry name" value="PEROXISOMAL MEMBRANE PROTEIN 2, PXMP2 MPV17"/>
    <property type="match status" value="1"/>
</dbReference>
<dbReference type="EMBL" id="ML978711">
    <property type="protein sequence ID" value="KAF2091792.1"/>
    <property type="molecule type" value="Genomic_DNA"/>
</dbReference>
<feature type="transmembrane region" description="Helical" evidence="6">
    <location>
        <begin position="124"/>
        <end position="144"/>
    </location>
</feature>
<organism evidence="7 8">
    <name type="scientific">Saccharata proteae CBS 121410</name>
    <dbReference type="NCBI Taxonomy" id="1314787"/>
    <lineage>
        <taxon>Eukaryota</taxon>
        <taxon>Fungi</taxon>
        <taxon>Dikarya</taxon>
        <taxon>Ascomycota</taxon>
        <taxon>Pezizomycotina</taxon>
        <taxon>Dothideomycetes</taxon>
        <taxon>Dothideomycetes incertae sedis</taxon>
        <taxon>Botryosphaeriales</taxon>
        <taxon>Saccharataceae</taxon>
        <taxon>Saccharata</taxon>
    </lineage>
</organism>
<keyword evidence="8" id="KW-1185">Reference proteome</keyword>
<accession>A0A9P4I250</accession>
<evidence type="ECO:0000256" key="5">
    <source>
        <dbReference type="ARBA" id="ARBA00023136"/>
    </source>
</evidence>
<evidence type="ECO:0000256" key="6">
    <source>
        <dbReference type="RuleBase" id="RU363053"/>
    </source>
</evidence>
<gene>
    <name evidence="7" type="ORF">K490DRAFT_61223</name>
</gene>
<dbReference type="PANTHER" id="PTHR11266:SF80">
    <property type="entry name" value="PEROXISOMAL MEMBRANE PROTEIN 2"/>
    <property type="match status" value="1"/>
</dbReference>
<keyword evidence="4 6" id="KW-1133">Transmembrane helix</keyword>
<proteinExistence type="inferred from homology"/>
<evidence type="ECO:0000256" key="4">
    <source>
        <dbReference type="ARBA" id="ARBA00022989"/>
    </source>
</evidence>
<dbReference type="AlphaFoldDB" id="A0A9P4I250"/>
<comment type="similarity">
    <text evidence="2 6">Belongs to the peroxisomal membrane protein PXMP2/4 family.</text>
</comment>
<evidence type="ECO:0000256" key="3">
    <source>
        <dbReference type="ARBA" id="ARBA00022692"/>
    </source>
</evidence>
<name>A0A9P4I250_9PEZI</name>
<dbReference type="Pfam" id="PF04117">
    <property type="entry name" value="Mpv17_PMP22"/>
    <property type="match status" value="1"/>
</dbReference>
<keyword evidence="5 6" id="KW-0472">Membrane</keyword>
<dbReference type="GO" id="GO:0005778">
    <property type="term" value="C:peroxisomal membrane"/>
    <property type="evidence" value="ECO:0007669"/>
    <property type="project" value="TreeGrafter"/>
</dbReference>
<evidence type="ECO:0000313" key="7">
    <source>
        <dbReference type="EMBL" id="KAF2091792.1"/>
    </source>
</evidence>